<reference evidence="1 2" key="1">
    <citation type="journal article" date="2018" name="Nat. Ecol. Evol.">
        <title>Pezizomycetes genomes reveal the molecular basis of ectomycorrhizal truffle lifestyle.</title>
        <authorList>
            <person name="Murat C."/>
            <person name="Payen T."/>
            <person name="Noel B."/>
            <person name="Kuo A."/>
            <person name="Morin E."/>
            <person name="Chen J."/>
            <person name="Kohler A."/>
            <person name="Krizsan K."/>
            <person name="Balestrini R."/>
            <person name="Da Silva C."/>
            <person name="Montanini B."/>
            <person name="Hainaut M."/>
            <person name="Levati E."/>
            <person name="Barry K.W."/>
            <person name="Belfiori B."/>
            <person name="Cichocki N."/>
            <person name="Clum A."/>
            <person name="Dockter R.B."/>
            <person name="Fauchery L."/>
            <person name="Guy J."/>
            <person name="Iotti M."/>
            <person name="Le Tacon F."/>
            <person name="Lindquist E.A."/>
            <person name="Lipzen A."/>
            <person name="Malagnac F."/>
            <person name="Mello A."/>
            <person name="Molinier V."/>
            <person name="Miyauchi S."/>
            <person name="Poulain J."/>
            <person name="Riccioni C."/>
            <person name="Rubini A."/>
            <person name="Sitrit Y."/>
            <person name="Splivallo R."/>
            <person name="Traeger S."/>
            <person name="Wang M."/>
            <person name="Zifcakova L."/>
            <person name="Wipf D."/>
            <person name="Zambonelli A."/>
            <person name="Paolocci F."/>
            <person name="Nowrousian M."/>
            <person name="Ottonello S."/>
            <person name="Baldrian P."/>
            <person name="Spatafora J.W."/>
            <person name="Henrissat B."/>
            <person name="Nagy L.G."/>
            <person name="Aury J.M."/>
            <person name="Wincker P."/>
            <person name="Grigoriev I.V."/>
            <person name="Bonfante P."/>
            <person name="Martin F.M."/>
        </authorList>
    </citation>
    <scope>NUCLEOTIDE SEQUENCE [LARGE SCALE GENOMIC DNA]</scope>
    <source>
        <strain evidence="1 2">ATCC MYA-4762</strain>
    </source>
</reference>
<evidence type="ECO:0000313" key="2">
    <source>
        <dbReference type="Proteomes" id="UP000267821"/>
    </source>
</evidence>
<protein>
    <submittedName>
        <fullName evidence="1">Uncharacterized protein</fullName>
    </submittedName>
</protein>
<dbReference type="AlphaFoldDB" id="A0A3N4M7J5"/>
<gene>
    <name evidence="1" type="ORF">L211DRAFT_33829</name>
</gene>
<name>A0A3N4M7J5_9PEZI</name>
<dbReference type="EMBL" id="ML121527">
    <property type="protein sequence ID" value="RPB29678.1"/>
    <property type="molecule type" value="Genomic_DNA"/>
</dbReference>
<accession>A0A3N4M7J5</accession>
<organism evidence="1 2">
    <name type="scientific">Terfezia boudieri ATCC MYA-4762</name>
    <dbReference type="NCBI Taxonomy" id="1051890"/>
    <lineage>
        <taxon>Eukaryota</taxon>
        <taxon>Fungi</taxon>
        <taxon>Dikarya</taxon>
        <taxon>Ascomycota</taxon>
        <taxon>Pezizomycotina</taxon>
        <taxon>Pezizomycetes</taxon>
        <taxon>Pezizales</taxon>
        <taxon>Pezizaceae</taxon>
        <taxon>Terfezia</taxon>
    </lineage>
</organism>
<keyword evidence="2" id="KW-1185">Reference proteome</keyword>
<dbReference type="OrthoDB" id="10403874at2759"/>
<dbReference type="InParanoid" id="A0A3N4M7J5"/>
<dbReference type="Proteomes" id="UP000267821">
    <property type="component" value="Unassembled WGS sequence"/>
</dbReference>
<proteinExistence type="predicted"/>
<sequence>MKEAKEMKAKIEKEASYLVERKVGNKRQVVGGEVFKIVEVVMGHTQDIDGKGKAELEAAVGEVNKLLRESALIEGRKAWSVTAKAGTGEFKDESMWMVSRVSQNIEAVKVAGEVRKLLVAVFGRKGDILNVWAEEGKSVKMIALAVPMTIARASGTNLVCLSCLWRHGRPIGKLTIL</sequence>
<evidence type="ECO:0000313" key="1">
    <source>
        <dbReference type="EMBL" id="RPB29678.1"/>
    </source>
</evidence>